<sequence length="225" mass="25729">MHDNNELHQARVAIKELMDEKYRLESQLQAACLKESRFVYEENKAEDDLKRVTANLTEERILWARDIAEKDRVIAHAKNVQEELERKAVTEAQKERSELAAKMEKFRIDTDFVSQVQEQYQGLTVELEASNVKVQAKQAELEEREEQLRKLQQQCDSLVSEKNRLVQSSTAQQALLKEAESALEHSNAEVDSLTSQLAGLQGDGNWLITNGLVGAFEYLRQSSPL</sequence>
<dbReference type="Gene3D" id="1.20.920.20">
    <property type="match status" value="1"/>
</dbReference>
<accession>A0A9K3JB63</accession>
<proteinExistence type="predicted"/>
<evidence type="ECO:0000256" key="1">
    <source>
        <dbReference type="SAM" id="Coils"/>
    </source>
</evidence>
<feature type="coiled-coil region" evidence="1">
    <location>
        <begin position="7"/>
        <end position="34"/>
    </location>
</feature>
<dbReference type="AlphaFoldDB" id="A0A9K3JB63"/>
<keyword evidence="3" id="KW-1185">Reference proteome</keyword>
<comment type="caution">
    <text evidence="2">The sequence shown here is derived from an EMBL/GenBank/DDBJ whole genome shotgun (WGS) entry which is preliminary data.</text>
</comment>
<evidence type="ECO:0000313" key="2">
    <source>
        <dbReference type="EMBL" id="KAF5811638.1"/>
    </source>
</evidence>
<evidence type="ECO:0000313" key="3">
    <source>
        <dbReference type="Proteomes" id="UP000215914"/>
    </source>
</evidence>
<name>A0A9K3JB63_HELAN</name>
<dbReference type="EMBL" id="MNCJ02000319">
    <property type="protein sequence ID" value="KAF5811638.1"/>
    <property type="molecule type" value="Genomic_DNA"/>
</dbReference>
<dbReference type="Gramene" id="mRNA:HanXRQr2_Chr04g0183691">
    <property type="protein sequence ID" value="CDS:HanXRQr2_Chr04g0183691.1"/>
    <property type="gene ID" value="HanXRQr2_Chr04g0183691"/>
</dbReference>
<feature type="coiled-coil region" evidence="1">
    <location>
        <begin position="67"/>
        <end position="203"/>
    </location>
</feature>
<protein>
    <submittedName>
        <fullName evidence="2">Uncharacterized protein</fullName>
    </submittedName>
</protein>
<keyword evidence="1" id="KW-0175">Coiled coil</keyword>
<dbReference type="Proteomes" id="UP000215914">
    <property type="component" value="Unassembled WGS sequence"/>
</dbReference>
<reference evidence="2" key="1">
    <citation type="journal article" date="2017" name="Nature">
        <title>The sunflower genome provides insights into oil metabolism, flowering and Asterid evolution.</title>
        <authorList>
            <person name="Badouin H."/>
            <person name="Gouzy J."/>
            <person name="Grassa C.J."/>
            <person name="Murat F."/>
            <person name="Staton S.E."/>
            <person name="Cottret L."/>
            <person name="Lelandais-Briere C."/>
            <person name="Owens G.L."/>
            <person name="Carrere S."/>
            <person name="Mayjonade B."/>
            <person name="Legrand L."/>
            <person name="Gill N."/>
            <person name="Kane N.C."/>
            <person name="Bowers J.E."/>
            <person name="Hubner S."/>
            <person name="Bellec A."/>
            <person name="Berard A."/>
            <person name="Berges H."/>
            <person name="Blanchet N."/>
            <person name="Boniface M.C."/>
            <person name="Brunel D."/>
            <person name="Catrice O."/>
            <person name="Chaidir N."/>
            <person name="Claudel C."/>
            <person name="Donnadieu C."/>
            <person name="Faraut T."/>
            <person name="Fievet G."/>
            <person name="Helmstetter N."/>
            <person name="King M."/>
            <person name="Knapp S.J."/>
            <person name="Lai Z."/>
            <person name="Le Paslier M.C."/>
            <person name="Lippi Y."/>
            <person name="Lorenzon L."/>
            <person name="Mandel J.R."/>
            <person name="Marage G."/>
            <person name="Marchand G."/>
            <person name="Marquand E."/>
            <person name="Bret-Mestries E."/>
            <person name="Morien E."/>
            <person name="Nambeesan S."/>
            <person name="Nguyen T."/>
            <person name="Pegot-Espagnet P."/>
            <person name="Pouilly N."/>
            <person name="Raftis F."/>
            <person name="Sallet E."/>
            <person name="Schiex T."/>
            <person name="Thomas J."/>
            <person name="Vandecasteele C."/>
            <person name="Vares D."/>
            <person name="Vear F."/>
            <person name="Vautrin S."/>
            <person name="Crespi M."/>
            <person name="Mangin B."/>
            <person name="Burke J.M."/>
            <person name="Salse J."/>
            <person name="Munos S."/>
            <person name="Vincourt P."/>
            <person name="Rieseberg L.H."/>
            <person name="Langlade N.B."/>
        </authorList>
    </citation>
    <scope>NUCLEOTIDE SEQUENCE</scope>
    <source>
        <tissue evidence="2">Leaves</tissue>
    </source>
</reference>
<gene>
    <name evidence="2" type="ORF">HanXRQr2_Chr04g0183691</name>
</gene>
<reference evidence="2" key="2">
    <citation type="submission" date="2020-06" db="EMBL/GenBank/DDBJ databases">
        <title>Helianthus annuus Genome sequencing and assembly Release 2.</title>
        <authorList>
            <person name="Gouzy J."/>
            <person name="Langlade N."/>
            <person name="Munos S."/>
        </authorList>
    </citation>
    <scope>NUCLEOTIDE SEQUENCE</scope>
    <source>
        <tissue evidence="2">Leaves</tissue>
    </source>
</reference>
<organism evidence="2 3">
    <name type="scientific">Helianthus annuus</name>
    <name type="common">Common sunflower</name>
    <dbReference type="NCBI Taxonomy" id="4232"/>
    <lineage>
        <taxon>Eukaryota</taxon>
        <taxon>Viridiplantae</taxon>
        <taxon>Streptophyta</taxon>
        <taxon>Embryophyta</taxon>
        <taxon>Tracheophyta</taxon>
        <taxon>Spermatophyta</taxon>
        <taxon>Magnoliopsida</taxon>
        <taxon>eudicotyledons</taxon>
        <taxon>Gunneridae</taxon>
        <taxon>Pentapetalae</taxon>
        <taxon>asterids</taxon>
        <taxon>campanulids</taxon>
        <taxon>Asterales</taxon>
        <taxon>Asteraceae</taxon>
        <taxon>Asteroideae</taxon>
        <taxon>Heliantheae alliance</taxon>
        <taxon>Heliantheae</taxon>
        <taxon>Helianthus</taxon>
    </lineage>
</organism>